<accession>A0ABM1BBH4</accession>
<protein>
    <recommendedName>
        <fullName evidence="2">Dimethyladenosine transferase 2, mitochondrial</fullName>
    </recommendedName>
    <alternativeName>
        <fullName evidence="12">Mitochondrial 12S rRNA dimethylase 2</fullName>
    </alternativeName>
    <alternativeName>
        <fullName evidence="13">Mitochondrial transcription factor B2</fullName>
    </alternativeName>
    <alternativeName>
        <fullName evidence="14">S-adenosylmethionine-6-N', N'-adenosyl(rRNA) dimethyltransferase 2</fullName>
    </alternativeName>
</protein>
<evidence type="ECO:0000256" key="1">
    <source>
        <dbReference type="ARBA" id="ARBA00004173"/>
    </source>
</evidence>
<keyword evidence="6" id="KW-0949">S-adenosyl-L-methionine</keyword>
<dbReference type="RefSeq" id="XP_013778662.1">
    <property type="nucleotide sequence ID" value="XM_013923208.2"/>
</dbReference>
<sequence length="279" mass="31911">MCKKKSQEDIDLTTLPPDVAEVVRLQGLSGRLTKSTRFPDNLYIASTQVVDILTHQLVSQFLNEETYVFEASPGLCLLTKGLLKAGVPHLRVFEKRADSLSQLEDLKKQYPSQLEIVKEDILNLPKLSARDIHTGDNTVDELLKGVQHREWKELNIVVHMASPGSGLSCKTLRQAYMTASAGDNYMKYRSSTVLYNLFFDMELLNKIPRNYFLPPFKSQTKAKSFKKVMYDTENLYLMKLTPHINLFETVGPPEKLPDLFFFVKQHLMKRNSLVIPTLE</sequence>
<dbReference type="Gene3D" id="3.40.50.150">
    <property type="entry name" value="Vaccinia Virus protein VP39"/>
    <property type="match status" value="1"/>
</dbReference>
<evidence type="ECO:0000256" key="6">
    <source>
        <dbReference type="ARBA" id="ARBA00022691"/>
    </source>
</evidence>
<reference evidence="16" key="1">
    <citation type="submission" date="2025-08" db="UniProtKB">
        <authorList>
            <consortium name="RefSeq"/>
        </authorList>
    </citation>
    <scope>IDENTIFICATION</scope>
    <source>
        <tissue evidence="16">Muscle</tissue>
    </source>
</reference>
<dbReference type="PANTHER" id="PTHR11727:SF13">
    <property type="entry name" value="DIMETHYLADENOSINE TRANSFERASE 2, MITOCHONDRIAL"/>
    <property type="match status" value="1"/>
</dbReference>
<dbReference type="Proteomes" id="UP000694941">
    <property type="component" value="Unplaced"/>
</dbReference>
<keyword evidence="5" id="KW-0808">Transferase</keyword>
<evidence type="ECO:0000313" key="16">
    <source>
        <dbReference type="RefSeq" id="XP_013778662.1"/>
    </source>
</evidence>
<keyword evidence="8" id="KW-0809">Transit peptide</keyword>
<keyword evidence="15" id="KW-1185">Reference proteome</keyword>
<proteinExistence type="predicted"/>
<evidence type="ECO:0000256" key="7">
    <source>
        <dbReference type="ARBA" id="ARBA00022884"/>
    </source>
</evidence>
<organism evidence="15 16">
    <name type="scientific">Limulus polyphemus</name>
    <name type="common">Atlantic horseshoe crab</name>
    <dbReference type="NCBI Taxonomy" id="6850"/>
    <lineage>
        <taxon>Eukaryota</taxon>
        <taxon>Metazoa</taxon>
        <taxon>Ecdysozoa</taxon>
        <taxon>Arthropoda</taxon>
        <taxon>Chelicerata</taxon>
        <taxon>Merostomata</taxon>
        <taxon>Xiphosura</taxon>
        <taxon>Limulidae</taxon>
        <taxon>Limulus</taxon>
    </lineage>
</organism>
<dbReference type="PIRSF" id="PIRSF027833">
    <property type="entry name" value="MtTFB2"/>
    <property type="match status" value="1"/>
</dbReference>
<dbReference type="SUPFAM" id="SSF53335">
    <property type="entry name" value="S-adenosyl-L-methionine-dependent methyltransferases"/>
    <property type="match status" value="1"/>
</dbReference>
<dbReference type="GeneID" id="106463207"/>
<evidence type="ECO:0000256" key="8">
    <source>
        <dbReference type="ARBA" id="ARBA00022946"/>
    </source>
</evidence>
<keyword evidence="9" id="KW-0805">Transcription regulation</keyword>
<keyword evidence="3" id="KW-0698">rRNA processing</keyword>
<evidence type="ECO:0000256" key="5">
    <source>
        <dbReference type="ARBA" id="ARBA00022679"/>
    </source>
</evidence>
<comment type="subcellular location">
    <subcellularLocation>
        <location evidence="1">Mitochondrion</location>
    </subcellularLocation>
</comment>
<evidence type="ECO:0000256" key="12">
    <source>
        <dbReference type="ARBA" id="ARBA00029708"/>
    </source>
</evidence>
<dbReference type="InterPro" id="IPR001737">
    <property type="entry name" value="KsgA/Erm"/>
</dbReference>
<keyword evidence="4" id="KW-0489">Methyltransferase</keyword>
<keyword evidence="11" id="KW-0804">Transcription</keyword>
<evidence type="ECO:0000256" key="4">
    <source>
        <dbReference type="ARBA" id="ARBA00022603"/>
    </source>
</evidence>
<evidence type="ECO:0000313" key="15">
    <source>
        <dbReference type="Proteomes" id="UP000694941"/>
    </source>
</evidence>
<evidence type="ECO:0000256" key="14">
    <source>
        <dbReference type="ARBA" id="ARBA00032796"/>
    </source>
</evidence>
<evidence type="ECO:0000256" key="2">
    <source>
        <dbReference type="ARBA" id="ARBA00018369"/>
    </source>
</evidence>
<evidence type="ECO:0000256" key="3">
    <source>
        <dbReference type="ARBA" id="ARBA00022552"/>
    </source>
</evidence>
<name>A0ABM1BBH4_LIMPO</name>
<keyword evidence="7" id="KW-0694">RNA-binding</keyword>
<evidence type="ECO:0000256" key="11">
    <source>
        <dbReference type="ARBA" id="ARBA00023163"/>
    </source>
</evidence>
<evidence type="ECO:0000256" key="13">
    <source>
        <dbReference type="ARBA" id="ARBA00031609"/>
    </source>
</evidence>
<evidence type="ECO:0000256" key="9">
    <source>
        <dbReference type="ARBA" id="ARBA00023015"/>
    </source>
</evidence>
<keyword evidence="10" id="KW-0496">Mitochondrion</keyword>
<gene>
    <name evidence="16" type="primary">LOC106463207</name>
</gene>
<dbReference type="PANTHER" id="PTHR11727">
    <property type="entry name" value="DIMETHYLADENOSINE TRANSFERASE"/>
    <property type="match status" value="1"/>
</dbReference>
<evidence type="ECO:0000256" key="10">
    <source>
        <dbReference type="ARBA" id="ARBA00023128"/>
    </source>
</evidence>
<dbReference type="InterPro" id="IPR029063">
    <property type="entry name" value="SAM-dependent_MTases_sf"/>
</dbReference>